<organism evidence="1 2">
    <name type="scientific">Geotrichum candidum</name>
    <name type="common">Oospora lactis</name>
    <name type="synonym">Dipodascus geotrichum</name>
    <dbReference type="NCBI Taxonomy" id="1173061"/>
    <lineage>
        <taxon>Eukaryota</taxon>
        <taxon>Fungi</taxon>
        <taxon>Dikarya</taxon>
        <taxon>Ascomycota</taxon>
        <taxon>Saccharomycotina</taxon>
        <taxon>Dipodascomycetes</taxon>
        <taxon>Dipodascales</taxon>
        <taxon>Dipodascaceae</taxon>
        <taxon>Geotrichum</taxon>
    </lineage>
</organism>
<sequence>MLLNRITKPSDGVWKLAKLACAIVNRFPNQKHEACKILLRASSGTAFGDLITQSENFALQCYLIELVKVVIPPRKHTTGEPFITGIFQKKYPKAVWETLPEGNVVSVEYYRYISNIRKTFGKE</sequence>
<proteinExistence type="predicted"/>
<evidence type="ECO:0000313" key="1">
    <source>
        <dbReference type="EMBL" id="CDO51565.1"/>
    </source>
</evidence>
<dbReference type="Proteomes" id="UP000242525">
    <property type="component" value="Unassembled WGS sequence"/>
</dbReference>
<dbReference type="AlphaFoldDB" id="A0A0J9X2N8"/>
<comment type="caution">
    <text evidence="1">The sequence shown here is derived from an EMBL/GenBank/DDBJ whole genome shotgun (WGS) entry which is preliminary data.</text>
</comment>
<protein>
    <submittedName>
        <fullName evidence="1">Uncharacterized protein</fullName>
    </submittedName>
</protein>
<keyword evidence="2" id="KW-1185">Reference proteome</keyword>
<name>A0A0J9X2N8_GEOCN</name>
<evidence type="ECO:0000313" key="2">
    <source>
        <dbReference type="Proteomes" id="UP000242525"/>
    </source>
</evidence>
<gene>
    <name evidence="1" type="ORF">BN980_GECA01s08359g</name>
</gene>
<reference evidence="1" key="1">
    <citation type="submission" date="2014-03" db="EMBL/GenBank/DDBJ databases">
        <authorList>
            <person name="Casaregola S."/>
        </authorList>
    </citation>
    <scope>NUCLEOTIDE SEQUENCE [LARGE SCALE GENOMIC DNA]</scope>
    <source>
        <strain evidence="1">CLIB 918</strain>
    </source>
</reference>
<accession>A0A0J9X2N8</accession>
<dbReference type="EMBL" id="CCBN010000001">
    <property type="protein sequence ID" value="CDO51565.1"/>
    <property type="molecule type" value="Genomic_DNA"/>
</dbReference>